<keyword evidence="2" id="KW-1185">Reference proteome</keyword>
<comment type="caution">
    <text evidence="1">The sequence shown here is derived from an EMBL/GenBank/DDBJ whole genome shotgun (WGS) entry which is preliminary data.</text>
</comment>
<reference evidence="2" key="1">
    <citation type="submission" date="2016-07" db="EMBL/GenBank/DDBJ databases">
        <authorList>
            <person name="Florea S."/>
            <person name="Webb J.S."/>
            <person name="Jaromczyk J."/>
            <person name="Schardl C.L."/>
        </authorList>
    </citation>
    <scope>NUCLEOTIDE SEQUENCE [LARGE SCALE GENOMIC DNA]</scope>
    <source>
        <strain evidence="2">IPBSL-7</strain>
    </source>
</reference>
<name>A0A1C0AM31_9ACTN</name>
<sequence length="340" mass="36657">MCNGDLALVLPVDADWPALELTGLDGHTDRGPVVREAEAREAEFEEWGDDADEEPERPLPGTVAEVAAWVDGLRAEVERDEPEVLTSQEKVIAEAVVGPDTNGAEPFILVGSWASGNSVALARATGQVWLAEVTEPKPFQGRRRFLKAVRPELPGWKGDDVVALSWRGRATLWAVANGRWTRWAAAGAVAVLGALGVPLLFAEAWDGGDWLGDARLVLTALAVVTGPFWATSWSVYEFARLSQGFGLYGLLLDDVIARDRVERIAPGRDAIGIRLRAPEDILSLDPEVVRPGATPESAAADLRRWLDAAPPGARSGRRPTPAVVATAVMLASWVVQFLLR</sequence>
<dbReference type="EMBL" id="MBQD01000021">
    <property type="protein sequence ID" value="OCL33810.1"/>
    <property type="molecule type" value="Genomic_DNA"/>
</dbReference>
<accession>A0A1C0AM31</accession>
<organism evidence="1 2">
    <name type="scientific">Tessaracoccus lapidicaptus</name>
    <dbReference type="NCBI Taxonomy" id="1427523"/>
    <lineage>
        <taxon>Bacteria</taxon>
        <taxon>Bacillati</taxon>
        <taxon>Actinomycetota</taxon>
        <taxon>Actinomycetes</taxon>
        <taxon>Propionibacteriales</taxon>
        <taxon>Propionibacteriaceae</taxon>
        <taxon>Tessaracoccus</taxon>
    </lineage>
</organism>
<proteinExistence type="predicted"/>
<dbReference type="RefSeq" id="WP_068751568.1">
    <property type="nucleotide sequence ID" value="NZ_LR214441.1"/>
</dbReference>
<evidence type="ECO:0000313" key="1">
    <source>
        <dbReference type="EMBL" id="OCL33810.1"/>
    </source>
</evidence>
<dbReference type="Proteomes" id="UP000093501">
    <property type="component" value="Unassembled WGS sequence"/>
</dbReference>
<dbReference type="AlphaFoldDB" id="A0A1C0AM31"/>
<evidence type="ECO:0000313" key="2">
    <source>
        <dbReference type="Proteomes" id="UP000093501"/>
    </source>
</evidence>
<gene>
    <name evidence="1" type="ORF">BCR15_04010</name>
</gene>
<protein>
    <submittedName>
        <fullName evidence="1">Uncharacterized protein</fullName>
    </submittedName>
</protein>